<name>A0A2W4R215_9GAMM</name>
<proteinExistence type="predicted"/>
<dbReference type="Proteomes" id="UP000249396">
    <property type="component" value="Unassembled WGS sequence"/>
</dbReference>
<evidence type="ECO:0000256" key="2">
    <source>
        <dbReference type="ARBA" id="ARBA00022525"/>
    </source>
</evidence>
<dbReference type="PANTHER" id="PTHR32305:SF15">
    <property type="entry name" value="PROTEIN RHSA-RELATED"/>
    <property type="match status" value="1"/>
</dbReference>
<keyword evidence="3" id="KW-0843">Virulence</keyword>
<keyword evidence="2" id="KW-0964">Secreted</keyword>
<dbReference type="Pfam" id="PF03534">
    <property type="entry name" value="SpvB"/>
    <property type="match status" value="1"/>
</dbReference>
<dbReference type="Gene3D" id="2.180.10.10">
    <property type="entry name" value="RHS repeat-associated core"/>
    <property type="match status" value="1"/>
</dbReference>
<dbReference type="Pfam" id="PF12256">
    <property type="entry name" value="TcdB_toxin_midN"/>
    <property type="match status" value="1"/>
</dbReference>
<dbReference type="InterPro" id="IPR050708">
    <property type="entry name" value="T6SS_VgrG/RHS"/>
</dbReference>
<dbReference type="PRINTS" id="PR01341">
    <property type="entry name" value="SALSPVBPROT"/>
</dbReference>
<feature type="region of interest" description="Disordered" evidence="4">
    <location>
        <begin position="1"/>
        <end position="26"/>
    </location>
</feature>
<feature type="compositionally biased region" description="Basic and acidic residues" evidence="4">
    <location>
        <begin position="9"/>
        <end position="21"/>
    </location>
</feature>
<dbReference type="InterPro" id="IPR022385">
    <property type="entry name" value="Rhs_assc_core"/>
</dbReference>
<evidence type="ECO:0000259" key="5">
    <source>
        <dbReference type="Pfam" id="PF12255"/>
    </source>
</evidence>
<evidence type="ECO:0000313" key="8">
    <source>
        <dbReference type="Proteomes" id="UP000249396"/>
    </source>
</evidence>
<dbReference type="InterPro" id="IPR022044">
    <property type="entry name" value="TcdB_toxin_mid/C"/>
</dbReference>
<accession>A0A2W4R215</accession>
<feature type="domain" description="Insecticide toxin TcdB middle/C-terminal" evidence="5">
    <location>
        <begin position="886"/>
        <end position="992"/>
    </location>
</feature>
<dbReference type="GO" id="GO:0005576">
    <property type="term" value="C:extracellular region"/>
    <property type="evidence" value="ECO:0007669"/>
    <property type="project" value="UniProtKB-SubCell"/>
</dbReference>
<evidence type="ECO:0000313" key="7">
    <source>
        <dbReference type="EMBL" id="PZN78315.1"/>
    </source>
</evidence>
<sequence length="2446" mass="273380">MSENVGDGKGNKTEAGQKDRFAAPNITLPKGGGAISGIGEKFDANPVTGTSSMTVPIPSSPARSGFGPQISLSYDSGSGNGPFGFGWDLSLPKISHRTDKGLPRYWDACESDIFILSGAEDLVPVLVNINGQWEAQPPVDSPPAEPGYTVQSYRPRIEGLFARIECWTGKLTGISHWRSISKDNITTLYGKREDSRIADPTDPTRIFTWLISESYDDKGNAILYQYKAEDGQNIDRTAPWERNRLLGKQFPQRYIKHIKYGNRTPRVQGEDLTARTDWLFEMVFDYGEHNTEQPAASDDPAHSNSKPWPVRQDPYSLYRSTFDIRTYRLCRRVLMFHHFPDEFNGNADYLVRSTDFDYNEGSIASFIVSVTQSGYTQQPDQTYLKKSLPKLEFQYTGVQVDETVHEIDADSIKNLPYGIDGSNYRWVDLDSEGLTGVLTEQADAWYYKRNLGNGTFGPVELVAQKPSQAALNAGRQELLDLAGEGHLELVQFDGPMAGFHEHKPTGDWKGFTPFKHVPNINTKDPNLRFVDVTGDGFSDILISEDTVFTWYGSLMKEGFAPASRSPKSWDEEKGPALVFADPTQSIFLADMAGGGLSDIVRIRYSEVCYWPNLGYGRFGAKVTMGNAPVFESQDLFDPRRIHLADIDGSGNMDVIYVGHTGISLYFNQSGNFLSLPHRLDRFPATDNLSSIAVADLLGNGTACLVWSSPLSVDVRRPMRYIDLMGGQKPHLLVHITNNMGSEIEVQYAASTKFYLQDRLEGRPWVTKLPFPVHVIEQVIHRDLVSNTQLVSTYRYRHGYYDGAEREFRGFAYVELRDAESVAGDFDLPPMVTKTWFHNGAFLEENKLEAYFKNPANLEFFAGDDQAAFLLDTLLPTGLTGDEMREAARALKGNILRQEIYADDGTAKASIPYSVSERSYNLNFLQPQGPNRHAVFFSHTSETIDFHYERNSSDPRISHALTLAVDEYGNVLKSVAIGYQRRSPAFDEQSKTLAALTESQYTKAVFSDYAYRTPLPAEVKTYELTAPMLTGAKPLDFSTINGIVEAASEIPYEAQPSSQLANKRLIKQLRTLYRKDDLSGLLAIYQLDPMALPGESYKLALTSGLFNIFQTKASPAELTALLAGPEAQYRDLDGNGRFWIPSGQVFYSPTPGDSAANELAFGQAHFFLPHRFQDPFGNTTIVGYDIKYNLNLVSSLDAVGNQTTAESDYRVLQPKMVVDPNGNRMETRFDALGMLVGTAMMGKAAGPLEGDSFDSFTTDLTPAQIKDFFDATDPRMLAVGFLGTATSRVLYDLERVPVCAASITRETHVSALAPGQQTPVQLHFAYSDGFGREVQTKVQAEPVPLDLSNPSPPIQNPRWVATGAKVYNNKGKPVRQYEPFFAPAPQFGIEQWGVSSTLFYDPVERVVATLHPNHTFEKVVFDPWRQISYDVNDTVIFDPKTDPDVSEFFIHLPDAEYLPTWYQQRSTGALGPEEQAAAGKAAKHADTPAVEHMDSLGRTFLSIADNGKDGIGNDQKYSTRILLDIEGNQREVVDALGRVVMRYDYTMLGTKLHQASMEAGERWMLNDATGKPIRAWDNRLYVFSNEYDALHRPLRSYVQGGDPSEPNAKLYPQKIQFARTLYGDSSDTGLTPLQQTQANLRGKVYRHFDGAGAATTDLYDFKGNPLQSARQFASDYKNAPDWSQNPALDYEIFLTSISFDAFNRPVIVTAPDKSIYRASFNEANLLDKVDVNLRGAAIATPFVTNIDYNAKGHRTLIQYANGANTTYEYDPDTFRLVHLKTTRTAGQNGLAAQIFLNTGTVQDLHYTYDPIGNITGITDDALPVMTYANQTVPPVNLYTYDAIYRLTESQGRESIGQSALQLGLPRSSYRDYPYAGLGAQPFDPKAVRNYTEQYVYDAVGNFLHLIHQAQNGAWGRDYSYTEASQIEPGKFSNRLNQTAVGGTTEAYAYDAHGNMVSMPHIAGMAWDFKDQFQSADLGGGGTAFYIYDGSGQRVRKVIERQNGTRQQERIYLGGFEVYREYDGLGKTVALERETLHVMDDKQRIALVETRTDVPEQIVRYQLGNHLGSASLELDAAGQLISYEEYHPYGTTAYQAGRSNAEISLKRYRYTGKERDEETGFGYHGARYYAGWLGRWTAADPAGMIDGPNIYAYARCNPVKLVDPKGTQSADLTDFDRKWLAEVAMPILRFSSFKSGDKEIPVELSKRILMVAQARAESTTQWQDDQGNFQEQKGYNIFNLQGGSGTAGSAKAHPWEYVKSSLDPATVNMKEKKDIPKAGKWDRFRMDVDKVTNKDKTVTETKVLKELKQLTVDVPLFKTKEDAIQAYIEKLKGTWQTAYKALTDEKGTKEQFFAGLKTFGTHGDYKDPKKLKALLDTMSKMLFTYAEERLTVLTKELADLHPETLPTRNLTEADERRDAKIYALKSEIQNFERIKAEAQKINSVQAKR</sequence>
<dbReference type="NCBIfam" id="TIGR03696">
    <property type="entry name" value="Rhs_assc_core"/>
    <property type="match status" value="1"/>
</dbReference>
<reference evidence="7 8" key="1">
    <citation type="journal article" date="2018" name="Aquat. Microb. Ecol.">
        <title>Gammaproteobacterial methanotrophs dominate.</title>
        <authorList>
            <person name="Rissanen A.J."/>
            <person name="Saarenheimo J."/>
            <person name="Tiirola M."/>
            <person name="Peura S."/>
            <person name="Aalto S.L."/>
            <person name="Karvinen A."/>
            <person name="Nykanen H."/>
        </authorList>
    </citation>
    <scope>NUCLEOTIDE SEQUENCE [LARGE SCALE GENOMIC DNA]</scope>
    <source>
        <strain evidence="7">AMbin10</strain>
    </source>
</reference>
<dbReference type="InterPro" id="IPR028994">
    <property type="entry name" value="Integrin_alpha_N"/>
</dbReference>
<organism evidence="7 8">
    <name type="scientific">Candidatus Methylumidiphilus alinenensis</name>
    <dbReference type="NCBI Taxonomy" id="2202197"/>
    <lineage>
        <taxon>Bacteria</taxon>
        <taxon>Pseudomonadati</taxon>
        <taxon>Pseudomonadota</taxon>
        <taxon>Gammaproteobacteria</taxon>
        <taxon>Methylococcales</taxon>
        <taxon>Candidatus Methylumidiphilus</taxon>
    </lineage>
</organism>
<evidence type="ECO:0000256" key="3">
    <source>
        <dbReference type="ARBA" id="ARBA00023026"/>
    </source>
</evidence>
<dbReference type="SUPFAM" id="SSF69318">
    <property type="entry name" value="Integrin alpha N-terminal domain"/>
    <property type="match status" value="1"/>
</dbReference>
<dbReference type="EMBL" id="QJPH01000321">
    <property type="protein sequence ID" value="PZN78315.1"/>
    <property type="molecule type" value="Genomic_DNA"/>
</dbReference>
<evidence type="ECO:0000256" key="4">
    <source>
        <dbReference type="SAM" id="MobiDB-lite"/>
    </source>
</evidence>
<evidence type="ECO:0000256" key="1">
    <source>
        <dbReference type="ARBA" id="ARBA00004613"/>
    </source>
</evidence>
<dbReference type="InterPro" id="IPR003284">
    <property type="entry name" value="Sal_SpvB"/>
</dbReference>
<comment type="subcellular location">
    <subcellularLocation>
        <location evidence="1">Secreted</location>
    </subcellularLocation>
</comment>
<comment type="caution">
    <text evidence="7">The sequence shown here is derived from an EMBL/GenBank/DDBJ whole genome shotgun (WGS) entry which is preliminary data.</text>
</comment>
<evidence type="ECO:0000259" key="6">
    <source>
        <dbReference type="Pfam" id="PF12256"/>
    </source>
</evidence>
<dbReference type="InterPro" id="IPR022045">
    <property type="entry name" value="TcdB_toxin_mid/N"/>
</dbReference>
<dbReference type="PANTHER" id="PTHR32305">
    <property type="match status" value="1"/>
</dbReference>
<dbReference type="Pfam" id="PF12255">
    <property type="entry name" value="TcdB_toxin_midC"/>
    <property type="match status" value="1"/>
</dbReference>
<gene>
    <name evidence="7" type="ORF">DM484_13130</name>
</gene>
<dbReference type="GO" id="GO:0005737">
    <property type="term" value="C:cytoplasm"/>
    <property type="evidence" value="ECO:0007669"/>
    <property type="project" value="InterPro"/>
</dbReference>
<protein>
    <submittedName>
        <fullName evidence="7">Toxin</fullName>
    </submittedName>
</protein>
<feature type="domain" description="Insecticide toxin TcdB middle/N-terminal" evidence="6">
    <location>
        <begin position="690"/>
        <end position="838"/>
    </location>
</feature>